<sequence length="116" mass="12770">MALPTDYTRNKYIAIIFKRDSSYIRDPSSLLVTSVARSGGMEYVGQVGQLQEAHLYSMPLANWEGFDINVLRTVDGISSAEVQEPRMRAKRGGTLSPLPEAVTPSLARLTQSNHSS</sequence>
<evidence type="ECO:0000313" key="1">
    <source>
        <dbReference type="EMBL" id="CAG8679017.1"/>
    </source>
</evidence>
<protein>
    <submittedName>
        <fullName evidence="1">3879_t:CDS:1</fullName>
    </submittedName>
</protein>
<dbReference type="Proteomes" id="UP000789525">
    <property type="component" value="Unassembled WGS sequence"/>
</dbReference>
<proteinExistence type="predicted"/>
<feature type="non-terminal residue" evidence="1">
    <location>
        <position position="116"/>
    </location>
</feature>
<comment type="caution">
    <text evidence="1">The sequence shown here is derived from an EMBL/GenBank/DDBJ whole genome shotgun (WGS) entry which is preliminary data.</text>
</comment>
<name>A0ACA9P170_9GLOM</name>
<keyword evidence="2" id="KW-1185">Reference proteome</keyword>
<gene>
    <name evidence="1" type="ORF">ACOLOM_LOCUS9252</name>
</gene>
<accession>A0ACA9P170</accession>
<dbReference type="EMBL" id="CAJVPT010026357">
    <property type="protein sequence ID" value="CAG8679017.1"/>
    <property type="molecule type" value="Genomic_DNA"/>
</dbReference>
<reference evidence="1" key="1">
    <citation type="submission" date="2021-06" db="EMBL/GenBank/DDBJ databases">
        <authorList>
            <person name="Kallberg Y."/>
            <person name="Tangrot J."/>
            <person name="Rosling A."/>
        </authorList>
    </citation>
    <scope>NUCLEOTIDE SEQUENCE</scope>
    <source>
        <strain evidence="1">CL356</strain>
    </source>
</reference>
<evidence type="ECO:0000313" key="2">
    <source>
        <dbReference type="Proteomes" id="UP000789525"/>
    </source>
</evidence>
<organism evidence="1 2">
    <name type="scientific">Acaulospora colombiana</name>
    <dbReference type="NCBI Taxonomy" id="27376"/>
    <lineage>
        <taxon>Eukaryota</taxon>
        <taxon>Fungi</taxon>
        <taxon>Fungi incertae sedis</taxon>
        <taxon>Mucoromycota</taxon>
        <taxon>Glomeromycotina</taxon>
        <taxon>Glomeromycetes</taxon>
        <taxon>Diversisporales</taxon>
        <taxon>Acaulosporaceae</taxon>
        <taxon>Acaulospora</taxon>
    </lineage>
</organism>